<dbReference type="RefSeq" id="WP_120355439.1">
    <property type="nucleotide sequence ID" value="NZ_RAQO01000007.1"/>
</dbReference>
<feature type="transmembrane region" description="Helical" evidence="1">
    <location>
        <begin position="103"/>
        <end position="123"/>
    </location>
</feature>
<feature type="transmembrane region" description="Helical" evidence="1">
    <location>
        <begin position="7"/>
        <end position="26"/>
    </location>
</feature>
<keyword evidence="3" id="KW-1185">Reference proteome</keyword>
<name>A0A420E9R8_9ALTE</name>
<evidence type="ECO:0000313" key="2">
    <source>
        <dbReference type="EMBL" id="RKF17414.1"/>
    </source>
</evidence>
<gene>
    <name evidence="2" type="ORF">DBZ36_13230</name>
</gene>
<dbReference type="OrthoDB" id="9787548at2"/>
<feature type="transmembrane region" description="Helical" evidence="1">
    <location>
        <begin position="46"/>
        <end position="67"/>
    </location>
</feature>
<dbReference type="EMBL" id="RAQO01000007">
    <property type="protein sequence ID" value="RKF17414.1"/>
    <property type="molecule type" value="Genomic_DNA"/>
</dbReference>
<proteinExistence type="predicted"/>
<evidence type="ECO:0000256" key="1">
    <source>
        <dbReference type="SAM" id="Phobius"/>
    </source>
</evidence>
<organism evidence="2 3">
    <name type="scientific">Alginatibacterium sediminis</name>
    <dbReference type="NCBI Taxonomy" id="2164068"/>
    <lineage>
        <taxon>Bacteria</taxon>
        <taxon>Pseudomonadati</taxon>
        <taxon>Pseudomonadota</taxon>
        <taxon>Gammaproteobacteria</taxon>
        <taxon>Alteromonadales</taxon>
        <taxon>Alteromonadaceae</taxon>
        <taxon>Alginatibacterium</taxon>
    </lineage>
</organism>
<accession>A0A420E9R8</accession>
<protein>
    <recommendedName>
        <fullName evidence="4">DUF4345 domain-containing protein</fullName>
    </recommendedName>
</protein>
<evidence type="ECO:0000313" key="3">
    <source>
        <dbReference type="Proteomes" id="UP000286482"/>
    </source>
</evidence>
<evidence type="ECO:0008006" key="4">
    <source>
        <dbReference type="Google" id="ProtNLM"/>
    </source>
</evidence>
<feature type="transmembrane region" description="Helical" evidence="1">
    <location>
        <begin position="74"/>
        <end position="97"/>
    </location>
</feature>
<keyword evidence="1" id="KW-1133">Transmembrane helix</keyword>
<sequence length="140" mass="15783">MFRHPFTILFLFASVWNLCGALFGFFNTESTFELMFNQQLNDPLMLAIYQGSWGTTLTYVIGYLLVARNPAKHYGVVITGSIGKLGFIVTLLKLYFLGIAGPIVFMIVMGDVVFLALFANYFYRLFKSQGSYSKAKEARA</sequence>
<reference evidence="2 3" key="1">
    <citation type="submission" date="2018-09" db="EMBL/GenBank/DDBJ databases">
        <authorList>
            <person name="Wang Z."/>
        </authorList>
    </citation>
    <scope>NUCLEOTIDE SEQUENCE [LARGE SCALE GENOMIC DNA]</scope>
    <source>
        <strain evidence="2 3">ALS 81</strain>
    </source>
</reference>
<keyword evidence="1" id="KW-0812">Transmembrane</keyword>
<dbReference type="Proteomes" id="UP000286482">
    <property type="component" value="Unassembled WGS sequence"/>
</dbReference>
<keyword evidence="1" id="KW-0472">Membrane</keyword>
<dbReference type="AlphaFoldDB" id="A0A420E9R8"/>
<comment type="caution">
    <text evidence="2">The sequence shown here is derived from an EMBL/GenBank/DDBJ whole genome shotgun (WGS) entry which is preliminary data.</text>
</comment>